<dbReference type="OMA" id="CHRVEEW"/>
<evidence type="ECO:0000313" key="4">
    <source>
        <dbReference type="Proteomes" id="UP000026962"/>
    </source>
</evidence>
<evidence type="ECO:0000259" key="2">
    <source>
        <dbReference type="Pfam" id="PF23598"/>
    </source>
</evidence>
<dbReference type="PANTHER" id="PTHR47186:SF45">
    <property type="entry name" value="DISEASE RESISTANCE RPP13-LIKE PROTEIN 1"/>
    <property type="match status" value="1"/>
</dbReference>
<dbReference type="InterPro" id="IPR032675">
    <property type="entry name" value="LRR_dom_sf"/>
</dbReference>
<name>A0A0E0JYC2_ORYPU</name>
<organism evidence="3">
    <name type="scientific">Oryza punctata</name>
    <name type="common">Red rice</name>
    <dbReference type="NCBI Taxonomy" id="4537"/>
    <lineage>
        <taxon>Eukaryota</taxon>
        <taxon>Viridiplantae</taxon>
        <taxon>Streptophyta</taxon>
        <taxon>Embryophyta</taxon>
        <taxon>Tracheophyta</taxon>
        <taxon>Spermatophyta</taxon>
        <taxon>Magnoliopsida</taxon>
        <taxon>Liliopsida</taxon>
        <taxon>Poales</taxon>
        <taxon>Poaceae</taxon>
        <taxon>BOP clade</taxon>
        <taxon>Oryzoideae</taxon>
        <taxon>Oryzeae</taxon>
        <taxon>Oryzinae</taxon>
        <taxon>Oryza</taxon>
    </lineage>
</organism>
<dbReference type="Gene3D" id="3.80.10.10">
    <property type="entry name" value="Ribonuclease Inhibitor"/>
    <property type="match status" value="1"/>
</dbReference>
<keyword evidence="1" id="KW-0677">Repeat</keyword>
<dbReference type="Gramene" id="OPUNC02G10590.1">
    <property type="protein sequence ID" value="OPUNC02G10590.1"/>
    <property type="gene ID" value="OPUNC02G10590"/>
</dbReference>
<evidence type="ECO:0000256" key="1">
    <source>
        <dbReference type="ARBA" id="ARBA00022737"/>
    </source>
</evidence>
<reference evidence="3" key="1">
    <citation type="submission" date="2015-04" db="UniProtKB">
        <authorList>
            <consortium name="EnsemblPlants"/>
        </authorList>
    </citation>
    <scope>IDENTIFICATION</scope>
</reference>
<reference evidence="3" key="2">
    <citation type="submission" date="2018-05" db="EMBL/GenBank/DDBJ databases">
        <title>OpunRS2 (Oryza punctata Reference Sequence Version 2).</title>
        <authorList>
            <person name="Zhang J."/>
            <person name="Kudrna D."/>
            <person name="Lee S."/>
            <person name="Talag J."/>
            <person name="Welchert J."/>
            <person name="Wing R.A."/>
        </authorList>
    </citation>
    <scope>NUCLEOTIDE SEQUENCE [LARGE SCALE GENOMIC DNA]</scope>
</reference>
<accession>A0A0E0JYC2</accession>
<sequence>MQSGFSKGSEMLKASKSISHLRSLHMFESKTLPVIPSEFAKCQVLRVLDMKVQEDNHIKYIGHFCELKYLRIEGGIRKLPEQIGKLQHLQTLDLEETHIEKLPASIVQLQKLVHLLIPFVVSLPDGIENLQALEVLWGIDLYGASVESIYGLGELTKLREVRIWSLDFDEDNNKEGHRTACIHSLSKLLKCSLQSLYVEGLSSSDVIASSMISCGSISPLRRLVLYNEIPTIPSQFASLVNLIRLSVEVGGVGGLEILSSLPMLQSLTLSTDYDIPNFRQVISGQGFQNLRKFNFRSWASEMGLMFEPGAMPKLQRLKLRLNRRWQFIVHGGPVVGLHHLSALKSIALELHCDGAAADVVESLEDDIRAAAVAHPNRPTLEIQRYGELRMKKPDE</sequence>
<dbReference type="PANTHER" id="PTHR47186">
    <property type="entry name" value="LEUCINE-RICH REPEAT-CONTAINING PROTEIN 57"/>
    <property type="match status" value="1"/>
</dbReference>
<dbReference type="Pfam" id="PF23598">
    <property type="entry name" value="LRR_14"/>
    <property type="match status" value="1"/>
</dbReference>
<protein>
    <recommendedName>
        <fullName evidence="2">Disease resistance R13L4/SHOC-2-like LRR domain-containing protein</fullName>
    </recommendedName>
</protein>
<keyword evidence="4" id="KW-1185">Reference proteome</keyword>
<evidence type="ECO:0000313" key="3">
    <source>
        <dbReference type="EnsemblPlants" id="OPUNC02G10590.1"/>
    </source>
</evidence>
<dbReference type="InterPro" id="IPR055414">
    <property type="entry name" value="LRR_R13L4/SHOC2-like"/>
</dbReference>
<proteinExistence type="predicted"/>
<dbReference type="HOGENOM" id="CLU_000837_14_4_1"/>
<dbReference type="eggNOG" id="KOG4658">
    <property type="taxonomic scope" value="Eukaryota"/>
</dbReference>
<dbReference type="Proteomes" id="UP000026962">
    <property type="component" value="Chromosome 2"/>
</dbReference>
<dbReference type="EnsemblPlants" id="OPUNC02G10590.1">
    <property type="protein sequence ID" value="OPUNC02G10590.1"/>
    <property type="gene ID" value="OPUNC02G10590"/>
</dbReference>
<dbReference type="SUPFAM" id="SSF52058">
    <property type="entry name" value="L domain-like"/>
    <property type="match status" value="1"/>
</dbReference>
<dbReference type="STRING" id="4537.A0A0E0JYC2"/>
<dbReference type="AlphaFoldDB" id="A0A0E0JYC2"/>
<feature type="domain" description="Disease resistance R13L4/SHOC-2-like LRR" evidence="2">
    <location>
        <begin position="20"/>
        <end position="380"/>
    </location>
</feature>